<comment type="caution">
    <text evidence="8">The sequence shown here is derived from an EMBL/GenBank/DDBJ whole genome shotgun (WGS) entry which is preliminary data.</text>
</comment>
<dbReference type="RefSeq" id="WP_208349526.1">
    <property type="nucleotide sequence ID" value="NZ_JAALHA020000009.1"/>
</dbReference>
<keyword evidence="3" id="KW-0597">Phosphoprotein</keyword>
<dbReference type="EMBL" id="JAALHA020000009">
    <property type="protein sequence ID" value="MDR9896726.1"/>
    <property type="molecule type" value="Genomic_DNA"/>
</dbReference>
<gene>
    <name evidence="8" type="ORF">G7B40_019470</name>
</gene>
<dbReference type="SUPFAM" id="SSF56112">
    <property type="entry name" value="Protein kinase-like (PK-like)"/>
    <property type="match status" value="1"/>
</dbReference>
<dbReference type="InterPro" id="IPR053159">
    <property type="entry name" value="Hybrid_Histidine_Kinase"/>
</dbReference>
<dbReference type="CDD" id="cd14014">
    <property type="entry name" value="STKc_PknB_like"/>
    <property type="match status" value="1"/>
</dbReference>
<dbReference type="Proteomes" id="UP000667802">
    <property type="component" value="Unassembled WGS sequence"/>
</dbReference>
<dbReference type="SMART" id="SM00220">
    <property type="entry name" value="S_TKc"/>
    <property type="match status" value="1"/>
</dbReference>
<feature type="domain" description="Protein kinase" evidence="6">
    <location>
        <begin position="10"/>
        <end position="271"/>
    </location>
</feature>
<evidence type="ECO:0000313" key="9">
    <source>
        <dbReference type="Proteomes" id="UP000667802"/>
    </source>
</evidence>
<dbReference type="InterPro" id="IPR008271">
    <property type="entry name" value="Ser/Thr_kinase_AS"/>
</dbReference>
<dbReference type="InterPro" id="IPR003594">
    <property type="entry name" value="HATPase_dom"/>
</dbReference>
<dbReference type="SUPFAM" id="SSF55781">
    <property type="entry name" value="GAF domain-like"/>
    <property type="match status" value="1"/>
</dbReference>
<dbReference type="InterPro" id="IPR005467">
    <property type="entry name" value="His_kinase_dom"/>
</dbReference>
<dbReference type="PANTHER" id="PTHR43642:SF1">
    <property type="entry name" value="HYBRID SIGNAL TRANSDUCTION HISTIDINE KINASE G"/>
    <property type="match status" value="1"/>
</dbReference>
<dbReference type="InterPro" id="IPR036097">
    <property type="entry name" value="HisK_dim/P_sf"/>
</dbReference>
<evidence type="ECO:0000259" key="6">
    <source>
        <dbReference type="PROSITE" id="PS50011"/>
    </source>
</evidence>
<dbReference type="InterPro" id="IPR003018">
    <property type="entry name" value="GAF"/>
</dbReference>
<dbReference type="InterPro" id="IPR029016">
    <property type="entry name" value="GAF-like_dom_sf"/>
</dbReference>
<dbReference type="PANTHER" id="PTHR43642">
    <property type="entry name" value="HYBRID SIGNAL TRANSDUCTION HISTIDINE KINASE G"/>
    <property type="match status" value="1"/>
</dbReference>
<dbReference type="InterPro" id="IPR011009">
    <property type="entry name" value="Kinase-like_dom_sf"/>
</dbReference>
<dbReference type="CDD" id="cd00082">
    <property type="entry name" value="HisKA"/>
    <property type="match status" value="1"/>
</dbReference>
<dbReference type="Pfam" id="PF01590">
    <property type="entry name" value="GAF"/>
    <property type="match status" value="1"/>
</dbReference>
<dbReference type="GO" id="GO:0005524">
    <property type="term" value="F:ATP binding"/>
    <property type="evidence" value="ECO:0007669"/>
    <property type="project" value="InterPro"/>
</dbReference>
<comment type="catalytic activity">
    <reaction evidence="1">
        <text>ATP + protein L-histidine = ADP + protein N-phospho-L-histidine.</text>
        <dbReference type="EC" id="2.7.13.3"/>
    </reaction>
</comment>
<reference evidence="9" key="1">
    <citation type="journal article" date="2021" name="Science">
        <title>Hunting the eagle killer: A cyanobacterial neurotoxin causes vacuolar myelinopathy.</title>
        <authorList>
            <person name="Breinlinger S."/>
            <person name="Phillips T.J."/>
            <person name="Haram B.N."/>
            <person name="Mares J."/>
            <person name="Martinez Yerena J.A."/>
            <person name="Hrouzek P."/>
            <person name="Sobotka R."/>
            <person name="Henderson W.M."/>
            <person name="Schmieder P."/>
            <person name="Williams S.M."/>
            <person name="Lauderdale J.D."/>
            <person name="Wilde H.D."/>
            <person name="Gerrin W."/>
            <person name="Kust A."/>
            <person name="Washington J.W."/>
            <person name="Wagner C."/>
            <person name="Geier B."/>
            <person name="Liebeke M."/>
            <person name="Enke H."/>
            <person name="Niedermeyer T.H.J."/>
            <person name="Wilde S.B."/>
        </authorList>
    </citation>
    <scope>NUCLEOTIDE SEQUENCE [LARGE SCALE GENOMIC DNA]</scope>
    <source>
        <strain evidence="9">Thurmond2011</strain>
    </source>
</reference>
<evidence type="ECO:0000256" key="4">
    <source>
        <dbReference type="ARBA" id="ARBA00022777"/>
    </source>
</evidence>
<dbReference type="Pfam" id="PF02518">
    <property type="entry name" value="HATPase_c"/>
    <property type="match status" value="1"/>
</dbReference>
<dbReference type="SUPFAM" id="SSF47384">
    <property type="entry name" value="Homodimeric domain of signal transducing histidine kinase"/>
    <property type="match status" value="1"/>
</dbReference>
<dbReference type="Gene3D" id="3.30.565.10">
    <property type="entry name" value="Histidine kinase-like ATPase, C-terminal domain"/>
    <property type="match status" value="1"/>
</dbReference>
<dbReference type="SUPFAM" id="SSF55874">
    <property type="entry name" value="ATPase domain of HSP90 chaperone/DNA topoisomerase II/histidine kinase"/>
    <property type="match status" value="1"/>
</dbReference>
<evidence type="ECO:0000256" key="2">
    <source>
        <dbReference type="ARBA" id="ARBA00012438"/>
    </source>
</evidence>
<evidence type="ECO:0000313" key="8">
    <source>
        <dbReference type="EMBL" id="MDR9896726.1"/>
    </source>
</evidence>
<keyword evidence="4 8" id="KW-0418">Kinase</keyword>
<dbReference type="Gene3D" id="3.40.50.300">
    <property type="entry name" value="P-loop containing nucleotide triphosphate hydrolases"/>
    <property type="match status" value="1"/>
</dbReference>
<keyword evidence="5" id="KW-0902">Two-component regulatory system</keyword>
<evidence type="ECO:0000259" key="7">
    <source>
        <dbReference type="PROSITE" id="PS50109"/>
    </source>
</evidence>
<dbReference type="SMART" id="SM00387">
    <property type="entry name" value="HATPase_c"/>
    <property type="match status" value="1"/>
</dbReference>
<dbReference type="PROSITE" id="PS50109">
    <property type="entry name" value="HIS_KIN"/>
    <property type="match status" value="1"/>
</dbReference>
<dbReference type="SMART" id="SM00065">
    <property type="entry name" value="GAF"/>
    <property type="match status" value="1"/>
</dbReference>
<proteinExistence type="predicted"/>
<dbReference type="InterPro" id="IPR000719">
    <property type="entry name" value="Prot_kinase_dom"/>
</dbReference>
<dbReference type="Gene3D" id="3.30.450.40">
    <property type="match status" value="1"/>
</dbReference>
<dbReference type="PROSITE" id="PS00108">
    <property type="entry name" value="PROTEIN_KINASE_ST"/>
    <property type="match status" value="1"/>
</dbReference>
<keyword evidence="4 8" id="KW-0808">Transferase</keyword>
<dbReference type="EC" id="2.7.13.3" evidence="2"/>
<dbReference type="GO" id="GO:0000155">
    <property type="term" value="F:phosphorelay sensor kinase activity"/>
    <property type="evidence" value="ECO:0007669"/>
    <property type="project" value="InterPro"/>
</dbReference>
<dbReference type="PRINTS" id="PR00344">
    <property type="entry name" value="BCTRLSENSOR"/>
</dbReference>
<dbReference type="SUPFAM" id="SSF52540">
    <property type="entry name" value="P-loop containing nucleoside triphosphate hydrolases"/>
    <property type="match status" value="1"/>
</dbReference>
<feature type="domain" description="Histidine kinase" evidence="7">
    <location>
        <begin position="1537"/>
        <end position="1791"/>
    </location>
</feature>
<dbReference type="Gene3D" id="3.30.200.20">
    <property type="entry name" value="Phosphorylase Kinase, domain 1"/>
    <property type="match status" value="1"/>
</dbReference>
<dbReference type="Gene3D" id="1.10.510.10">
    <property type="entry name" value="Transferase(Phosphotransferase) domain 1"/>
    <property type="match status" value="1"/>
</dbReference>
<sequence length="1791" mass="199956">MDTSTLIPSYQLHEILHEGDDTVVYRATSQVDQQSVILKILKKEYPSLDAITRLKHEYQITQNLDSESVVKVLRLENHETRLAVAFEDFYGQSLKELLSSNKLQLNSFMSIAIQVTRALVSIHTHHIIHKDIKSDNIIINPKTGIVKLTDFSIASQLNKETPQLTNPKQLEGTLAYMSPEQTGRMNRTLDYRSDFYSLGVTFYEMLTGKLPFESDDPLELVYCHIARQPVDIKELNPDVPSAISAIVCKLMAKNAEDRYQTAKGLLADLELCSEQLRTTGKTTGFIPGRLDILSQLLIPQKLYGRETQVNSLLKAFERVSQGSRELILVSGYSGIGKSSVVNEINKPITRAKGFFISGKFDQFQRNIPYAPLIQAFSGLMRQLLTENTTQLEKWRSKILATVGSNGQVIIDVIPQVELIIGKQPQVVQLGAAESQNRFNRVFSEFIRVFTQKEHPLVIFLDDLQWADSATLKLMQLLITDPNSKYLLLIGAYRDNEVTPTHPLIQTVEQITKNNTISHNIILRSLSLKDVSQLVADTFNTSVGKVQILADLLYNKTGGNPFFLTQLLLVLYQEKLFKFNFKTGLWYWNIEEIQSIGITNKGIVELVASQIENLPQATQEILKLAACIGNQFSLNVLSIVNEKSHATTASELYYALQAGLILPLSDAYRIPLVFEQQDSVNLTFDAKNVAYKFLHDRVQQAAYSLIPDTQKQSTHLKIGQLLREQTPPESVIENILDIVNQLNFGLNLLTQQFQKDELAELNLLAGKKAKQATAYEAAAKYLNIGLELLSVDSWQKNYVSTLNLYVETTEAEYLTGNFDRANELVNIIVNQANNILDKVKIYEVKMLICTAQKKITEALEIGVEVLKELGVILPIKPTKLDVISSLVETKLTLLGKPIEKLASLPEMCEPYKLAAMQILLQIVPTASQAGSLLFGLSILAMVRLSVKYGRSPASAYAYTAYGSIISDKLGEFDTGYKFGKLGVDLISNMNANSLKATVHFVFNGTIRFFKDPLQDTIDSCLEGLQSGLEMGNIENAGYCAVIAGCNSLLSGKSLELVDKKLLAYIDLMHKLKLEAIAGAASVFRQTALNLQSRSSNKSALIGEAFDEKTMASDVIKNYSYKGFYYGCKAILAYLFNDYELAIENALIVEKTHADNAGFLIYIYNNFYYSLSLLALCNDHTYRNNKKYIKQVEFNQQKMKKLAKQAPCNFKHKYELVEAEKARVLGEVQVASNLYDRALAGAKENSYIQDAALINELAAKFYLGLGKEKIAKMYMTEAYYDYIHWGAIAKVKELNERYPHLIIHSENTQDSAIDATKTIVTKHYLESGINSNNILDLVTVIKALQAISSVIVLDQLLDTLLRIILENAAAQKGCLILVKDNDLFIKAINNTENSSVIVESTPIADSKDIPVSLVNYVARTREPLVLNDAISEDIAQSDPYIQQHQPKSILCTPIFYQGKFIGILYLENNLATNAFTSDRVTILNLITSQAAISLENSRLYQQAQDNAKRLEISLSDLQKMQLQLIQSEKMSALGNLVAGVAHEINNPLGFISGNLSEVKTGLQDIVDHLSLYRSSASDTKIAAHAKKVDISYLIEDLPNMIQSMEVGCDRIENISTSLRTFSRADKDHQVLFNIHEGIDSAILILKHRLKANDTRPVIDVVKEYGDLPQIHCFPGQLNQVFMNILANAIDALDESNEGRSFAEIEENPNRITIRTSVYEQEYVKIQIADNGIGMTEAVKEKIFDSLFTTKGVGKGTGLGLAIARQIIVEKHGGKIDVNSTRGQGTEFIITLTI</sequence>
<evidence type="ECO:0000256" key="5">
    <source>
        <dbReference type="ARBA" id="ARBA00023012"/>
    </source>
</evidence>
<dbReference type="PROSITE" id="PS50011">
    <property type="entry name" value="PROTEIN_KINASE_DOM"/>
    <property type="match status" value="1"/>
</dbReference>
<dbReference type="Gene3D" id="1.10.287.130">
    <property type="match status" value="1"/>
</dbReference>
<accession>A0AAP5I8C8</accession>
<name>A0AAP5I8C8_9CYAN</name>
<dbReference type="Pfam" id="PF13191">
    <property type="entry name" value="AAA_16"/>
    <property type="match status" value="1"/>
</dbReference>
<organism evidence="8 9">
    <name type="scientific">Aetokthonos hydrillicola Thurmond2011</name>
    <dbReference type="NCBI Taxonomy" id="2712845"/>
    <lineage>
        <taxon>Bacteria</taxon>
        <taxon>Bacillati</taxon>
        <taxon>Cyanobacteriota</taxon>
        <taxon>Cyanophyceae</taxon>
        <taxon>Nostocales</taxon>
        <taxon>Hapalosiphonaceae</taxon>
        <taxon>Aetokthonos</taxon>
    </lineage>
</organism>
<evidence type="ECO:0000256" key="1">
    <source>
        <dbReference type="ARBA" id="ARBA00000085"/>
    </source>
</evidence>
<dbReference type="InterPro" id="IPR003661">
    <property type="entry name" value="HisK_dim/P_dom"/>
</dbReference>
<dbReference type="Pfam" id="PF00069">
    <property type="entry name" value="Pkinase"/>
    <property type="match status" value="1"/>
</dbReference>
<dbReference type="InterPro" id="IPR004358">
    <property type="entry name" value="Sig_transdc_His_kin-like_C"/>
</dbReference>
<dbReference type="InterPro" id="IPR027417">
    <property type="entry name" value="P-loop_NTPase"/>
</dbReference>
<dbReference type="InterPro" id="IPR036890">
    <property type="entry name" value="HATPase_C_sf"/>
</dbReference>
<keyword evidence="9" id="KW-1185">Reference proteome</keyword>
<evidence type="ECO:0000256" key="3">
    <source>
        <dbReference type="ARBA" id="ARBA00022553"/>
    </source>
</evidence>
<dbReference type="InterPro" id="IPR041664">
    <property type="entry name" value="AAA_16"/>
</dbReference>
<protein>
    <recommendedName>
        <fullName evidence="2">histidine kinase</fullName>
        <ecNumber evidence="2">2.7.13.3</ecNumber>
    </recommendedName>
</protein>